<comment type="caution">
    <text evidence="1">The sequence shown here is derived from an EMBL/GenBank/DDBJ whole genome shotgun (WGS) entry which is preliminary data.</text>
</comment>
<organism evidence="1 2">
    <name type="scientific">Mucuna pruriens</name>
    <name type="common">Velvet bean</name>
    <name type="synonym">Dolichos pruriens</name>
    <dbReference type="NCBI Taxonomy" id="157652"/>
    <lineage>
        <taxon>Eukaryota</taxon>
        <taxon>Viridiplantae</taxon>
        <taxon>Streptophyta</taxon>
        <taxon>Embryophyta</taxon>
        <taxon>Tracheophyta</taxon>
        <taxon>Spermatophyta</taxon>
        <taxon>Magnoliopsida</taxon>
        <taxon>eudicotyledons</taxon>
        <taxon>Gunneridae</taxon>
        <taxon>Pentapetalae</taxon>
        <taxon>rosids</taxon>
        <taxon>fabids</taxon>
        <taxon>Fabales</taxon>
        <taxon>Fabaceae</taxon>
        <taxon>Papilionoideae</taxon>
        <taxon>50 kb inversion clade</taxon>
        <taxon>NPAAA clade</taxon>
        <taxon>indigoferoid/millettioid clade</taxon>
        <taxon>Phaseoleae</taxon>
        <taxon>Mucuna</taxon>
    </lineage>
</organism>
<proteinExistence type="predicted"/>
<evidence type="ECO:0000313" key="2">
    <source>
        <dbReference type="Proteomes" id="UP000257109"/>
    </source>
</evidence>
<feature type="non-terminal residue" evidence="1">
    <location>
        <position position="1"/>
    </location>
</feature>
<sequence>MFWIFFNFVTCVDCIKGKHTAKARKSRVTRNICGLSTLVVIGGFRYGWVELLHEKFEFLDVFKTLKVAIELKLGMKIMGDEFYGKYNEIGRNSKPFARIMGLRHNIPCLPHLKKWGC</sequence>
<gene>
    <name evidence="1" type="ORF">CR513_23243</name>
</gene>
<reference evidence="1" key="1">
    <citation type="submission" date="2018-05" db="EMBL/GenBank/DDBJ databases">
        <title>Draft genome of Mucuna pruriens seed.</title>
        <authorList>
            <person name="Nnadi N.E."/>
            <person name="Vos R."/>
            <person name="Hasami M.H."/>
            <person name="Devisetty U.K."/>
            <person name="Aguiy J.C."/>
        </authorList>
    </citation>
    <scope>NUCLEOTIDE SEQUENCE [LARGE SCALE GENOMIC DNA]</scope>
    <source>
        <strain evidence="1">JCA_2017</strain>
    </source>
</reference>
<dbReference type="Proteomes" id="UP000257109">
    <property type="component" value="Unassembled WGS sequence"/>
</dbReference>
<protein>
    <submittedName>
        <fullName evidence="1">Uncharacterized protein</fullName>
    </submittedName>
</protein>
<evidence type="ECO:0000313" key="1">
    <source>
        <dbReference type="EMBL" id="RDX94387.1"/>
    </source>
</evidence>
<dbReference type="AlphaFoldDB" id="A0A371GV10"/>
<accession>A0A371GV10</accession>
<name>A0A371GV10_MUCPR</name>
<keyword evidence="2" id="KW-1185">Reference proteome</keyword>
<dbReference type="EMBL" id="QJKJ01004386">
    <property type="protein sequence ID" value="RDX94387.1"/>
    <property type="molecule type" value="Genomic_DNA"/>
</dbReference>